<evidence type="ECO:0000313" key="1">
    <source>
        <dbReference type="EMBL" id="CAN71186.1"/>
    </source>
</evidence>
<dbReference type="EMBL" id="AM424495">
    <property type="protein sequence ID" value="CAN71186.1"/>
    <property type="molecule type" value="Genomic_DNA"/>
</dbReference>
<reference evidence="1" key="1">
    <citation type="journal article" date="2007" name="PLoS ONE">
        <title>The first genome sequence of an elite grapevine cultivar (Pinot noir Vitis vinifera L.): coping with a highly heterozygous genome.</title>
        <authorList>
            <person name="Velasco R."/>
            <person name="Zharkikh A."/>
            <person name="Troggio M."/>
            <person name="Cartwright D.A."/>
            <person name="Cestaro A."/>
            <person name="Pruss D."/>
            <person name="Pindo M."/>
            <person name="FitzGerald L.M."/>
            <person name="Vezzulli S."/>
            <person name="Reid J."/>
            <person name="Malacarne G."/>
            <person name="Iliev D."/>
            <person name="Coppola G."/>
            <person name="Wardell B."/>
            <person name="Micheletti D."/>
            <person name="Macalma T."/>
            <person name="Facci M."/>
            <person name="Mitchell J.T."/>
            <person name="Perazzolli M."/>
            <person name="Eldredge G."/>
            <person name="Gatto P."/>
            <person name="Oyzerski R."/>
            <person name="Moretto M."/>
            <person name="Gutin N."/>
            <person name="Stefanini M."/>
            <person name="Chen Y."/>
            <person name="Segala C."/>
            <person name="Davenport C."/>
            <person name="Dematte L."/>
            <person name="Mraz A."/>
            <person name="Battilana J."/>
            <person name="Stormo K."/>
            <person name="Costa F."/>
            <person name="Tao Q."/>
            <person name="Si-Ammour A."/>
            <person name="Harkins T."/>
            <person name="Lackey A."/>
            <person name="Perbost C."/>
            <person name="Taillon B."/>
            <person name="Stella A."/>
            <person name="Solovyev V."/>
            <person name="Fawcett J.A."/>
            <person name="Sterck L."/>
            <person name="Vandepoele K."/>
            <person name="Grando S.M."/>
            <person name="Toppo S."/>
            <person name="Moser C."/>
            <person name="Lanchbury J."/>
            <person name="Bogden R."/>
            <person name="Skolnick M."/>
            <person name="Sgaramella V."/>
            <person name="Bhatnagar S.K."/>
            <person name="Fontana P."/>
            <person name="Gutin A."/>
            <person name="Van de Peer Y."/>
            <person name="Salamini F."/>
            <person name="Viola R."/>
        </authorList>
    </citation>
    <scope>NUCLEOTIDE SEQUENCE</scope>
</reference>
<sequence length="95" mass="10718">MARPWCAKDTRRDSSTHTWAPRHVCYAPRGRNGTGPGAAYPFLAQAQERLSLVRLSHLNRAPTALKQRERVGERVPSRMPWVSALYSGSRSNFVL</sequence>
<organism evidence="1">
    <name type="scientific">Vitis vinifera</name>
    <name type="common">Grape</name>
    <dbReference type="NCBI Taxonomy" id="29760"/>
    <lineage>
        <taxon>Eukaryota</taxon>
        <taxon>Viridiplantae</taxon>
        <taxon>Streptophyta</taxon>
        <taxon>Embryophyta</taxon>
        <taxon>Tracheophyta</taxon>
        <taxon>Spermatophyta</taxon>
        <taxon>Magnoliopsida</taxon>
        <taxon>eudicotyledons</taxon>
        <taxon>Gunneridae</taxon>
        <taxon>Pentapetalae</taxon>
        <taxon>rosids</taxon>
        <taxon>Vitales</taxon>
        <taxon>Vitaceae</taxon>
        <taxon>Viteae</taxon>
        <taxon>Vitis</taxon>
    </lineage>
</organism>
<accession>A5AEF2</accession>
<proteinExistence type="predicted"/>
<dbReference type="AlphaFoldDB" id="A5AEF2"/>
<protein>
    <submittedName>
        <fullName evidence="1">Uncharacterized protein</fullName>
    </submittedName>
</protein>
<name>A5AEF2_VITVI</name>
<gene>
    <name evidence="1" type="ORF">VITISV_011682</name>
</gene>